<keyword evidence="2" id="KW-1185">Reference proteome</keyword>
<gene>
    <name evidence="1" type="ORF">LOK49_LG07G00608</name>
</gene>
<evidence type="ECO:0000313" key="1">
    <source>
        <dbReference type="EMBL" id="KAI8006914.1"/>
    </source>
</evidence>
<sequence length="106" mass="11788">MAGCRGGCPCHVGGGDGGARQSAQDVHDSSGSDISIMTLSPFSPPTSYWNDDLYSDYDSIEEFVIFREDMPDYTQLLRTLRGKGVGGWGIFTDCFWFFKLIFRAKQ</sequence>
<organism evidence="1 2">
    <name type="scientific">Camellia lanceoleosa</name>
    <dbReference type="NCBI Taxonomy" id="1840588"/>
    <lineage>
        <taxon>Eukaryota</taxon>
        <taxon>Viridiplantae</taxon>
        <taxon>Streptophyta</taxon>
        <taxon>Embryophyta</taxon>
        <taxon>Tracheophyta</taxon>
        <taxon>Spermatophyta</taxon>
        <taxon>Magnoliopsida</taxon>
        <taxon>eudicotyledons</taxon>
        <taxon>Gunneridae</taxon>
        <taxon>Pentapetalae</taxon>
        <taxon>asterids</taxon>
        <taxon>Ericales</taxon>
        <taxon>Theaceae</taxon>
        <taxon>Camellia</taxon>
    </lineage>
</organism>
<comment type="caution">
    <text evidence="1">The sequence shown here is derived from an EMBL/GenBank/DDBJ whole genome shotgun (WGS) entry which is preliminary data.</text>
</comment>
<proteinExistence type="predicted"/>
<evidence type="ECO:0000313" key="2">
    <source>
        <dbReference type="Proteomes" id="UP001060215"/>
    </source>
</evidence>
<protein>
    <submittedName>
        <fullName evidence="1">Uncharacterized protein</fullName>
    </submittedName>
</protein>
<dbReference type="EMBL" id="CM045764">
    <property type="protein sequence ID" value="KAI8006914.1"/>
    <property type="molecule type" value="Genomic_DNA"/>
</dbReference>
<dbReference type="Proteomes" id="UP001060215">
    <property type="component" value="Chromosome 7"/>
</dbReference>
<accession>A0ACC0H0V9</accession>
<name>A0ACC0H0V9_9ERIC</name>
<reference evidence="1 2" key="1">
    <citation type="journal article" date="2022" name="Plant J.">
        <title>Chromosome-level genome of Camellia lanceoleosa provides a valuable resource for understanding genome evolution and self-incompatibility.</title>
        <authorList>
            <person name="Gong W."/>
            <person name="Xiao S."/>
            <person name="Wang L."/>
            <person name="Liao Z."/>
            <person name="Chang Y."/>
            <person name="Mo W."/>
            <person name="Hu G."/>
            <person name="Li W."/>
            <person name="Zhao G."/>
            <person name="Zhu H."/>
            <person name="Hu X."/>
            <person name="Ji K."/>
            <person name="Xiang X."/>
            <person name="Song Q."/>
            <person name="Yuan D."/>
            <person name="Jin S."/>
            <person name="Zhang L."/>
        </authorList>
    </citation>
    <scope>NUCLEOTIDE SEQUENCE [LARGE SCALE GENOMIC DNA]</scope>
    <source>
        <strain evidence="1">SQ_2022a</strain>
    </source>
</reference>